<keyword evidence="1" id="KW-0472">Membrane</keyword>
<feature type="transmembrane region" description="Helical" evidence="1">
    <location>
        <begin position="138"/>
        <end position="159"/>
    </location>
</feature>
<gene>
    <name evidence="3" type="ORF">SAMN05444272_0343</name>
</gene>
<evidence type="ECO:0000256" key="1">
    <source>
        <dbReference type="SAM" id="Phobius"/>
    </source>
</evidence>
<dbReference type="EMBL" id="FRBW01000001">
    <property type="protein sequence ID" value="SHL33984.1"/>
    <property type="molecule type" value="Genomic_DNA"/>
</dbReference>
<evidence type="ECO:0000313" key="4">
    <source>
        <dbReference type="Proteomes" id="UP000186002"/>
    </source>
</evidence>
<feature type="chain" id="PRO_5012206820" description="Phenylalanyl-tRNA synthetase subunit alpha" evidence="2">
    <location>
        <begin position="27"/>
        <end position="231"/>
    </location>
</feature>
<organism evidence="3 4">
    <name type="scientific">Roseibium suaedae</name>
    <dbReference type="NCBI Taxonomy" id="735517"/>
    <lineage>
        <taxon>Bacteria</taxon>
        <taxon>Pseudomonadati</taxon>
        <taxon>Pseudomonadota</taxon>
        <taxon>Alphaproteobacteria</taxon>
        <taxon>Hyphomicrobiales</taxon>
        <taxon>Stappiaceae</taxon>
        <taxon>Roseibium</taxon>
    </lineage>
</organism>
<dbReference type="Proteomes" id="UP000186002">
    <property type="component" value="Unassembled WGS sequence"/>
</dbReference>
<accession>A0A1M6ZU83</accession>
<keyword evidence="2" id="KW-0732">Signal</keyword>
<protein>
    <recommendedName>
        <fullName evidence="5">Phenylalanyl-tRNA synthetase subunit alpha</fullName>
    </recommendedName>
</protein>
<proteinExistence type="predicted"/>
<dbReference type="AlphaFoldDB" id="A0A1M6ZU83"/>
<dbReference type="STRING" id="735517.SAMN05444272_0343"/>
<evidence type="ECO:0000256" key="2">
    <source>
        <dbReference type="SAM" id="SignalP"/>
    </source>
</evidence>
<keyword evidence="4" id="KW-1185">Reference proteome</keyword>
<dbReference type="RefSeq" id="WP_073008001.1">
    <property type="nucleotide sequence ID" value="NZ_FRBW01000001.1"/>
</dbReference>
<keyword evidence="1" id="KW-0812">Transmembrane</keyword>
<dbReference type="OrthoDB" id="7676307at2"/>
<name>A0A1M6ZU83_9HYPH</name>
<feature type="signal peptide" evidence="2">
    <location>
        <begin position="1"/>
        <end position="26"/>
    </location>
</feature>
<keyword evidence="1" id="KW-1133">Transmembrane helix</keyword>
<evidence type="ECO:0008006" key="5">
    <source>
        <dbReference type="Google" id="ProtNLM"/>
    </source>
</evidence>
<feature type="transmembrane region" description="Helical" evidence="1">
    <location>
        <begin position="108"/>
        <end position="126"/>
    </location>
</feature>
<reference evidence="3 4" key="1">
    <citation type="submission" date="2016-11" db="EMBL/GenBank/DDBJ databases">
        <authorList>
            <person name="Jaros S."/>
            <person name="Januszkiewicz K."/>
            <person name="Wedrychowicz H."/>
        </authorList>
    </citation>
    <scope>NUCLEOTIDE SEQUENCE [LARGE SCALE GENOMIC DNA]</scope>
    <source>
        <strain evidence="3 4">DSM 22153</strain>
    </source>
</reference>
<evidence type="ECO:0000313" key="3">
    <source>
        <dbReference type="EMBL" id="SHL33984.1"/>
    </source>
</evidence>
<sequence>MTLISRLFACLAAVVLCLSLALPASAQSQDSSQVNTPAKTSSDRVSTPTSFLEACAEKIESRGRLRFCDTYFQEKLGPQADALLYLRDRITGLRATHEAAATEKYNSFLSAVAIVAFLTIVSIVLVASEKRIQGIGKWASLASSAALLVVVVMMSLGWLGKYRAEYASQVELGMLRDRIEAESAQVIATGKSITPEMVTEWTRELGNIGERFANNYGAASPLPEFSRFKAD</sequence>